<accession>A0ABV1CEH7</accession>
<feature type="region of interest" description="Disordered" evidence="2">
    <location>
        <begin position="52"/>
        <end position="86"/>
    </location>
</feature>
<dbReference type="InterPro" id="IPR001882">
    <property type="entry name" value="Biotin_BS"/>
</dbReference>
<organism evidence="4 5">
    <name type="scientific">Peptoniphilus hominis</name>
    <name type="common">ex Hitch et al. 2025</name>
    <dbReference type="NCBI Taxonomy" id="3133174"/>
    <lineage>
        <taxon>Bacteria</taxon>
        <taxon>Bacillati</taxon>
        <taxon>Bacillota</taxon>
        <taxon>Tissierellia</taxon>
        <taxon>Tissierellales</taxon>
        <taxon>Peptoniphilaceae</taxon>
        <taxon>Peptoniphilus</taxon>
    </lineage>
</organism>
<feature type="domain" description="Lipoyl-binding" evidence="3">
    <location>
        <begin position="81"/>
        <end position="155"/>
    </location>
</feature>
<protein>
    <submittedName>
        <fullName evidence="4">Biotin/lipoyl-containing protein</fullName>
    </submittedName>
</protein>
<dbReference type="CDD" id="cd06850">
    <property type="entry name" value="biotinyl_domain"/>
    <property type="match status" value="1"/>
</dbReference>
<keyword evidence="5" id="KW-1185">Reference proteome</keyword>
<dbReference type="PANTHER" id="PTHR45266">
    <property type="entry name" value="OXALOACETATE DECARBOXYLASE ALPHA CHAIN"/>
    <property type="match status" value="1"/>
</dbReference>
<reference evidence="4 5" key="1">
    <citation type="submission" date="2024-03" db="EMBL/GenBank/DDBJ databases">
        <title>Human intestinal bacterial collection.</title>
        <authorList>
            <person name="Pauvert C."/>
            <person name="Hitch T.C.A."/>
            <person name="Clavel T."/>
        </authorList>
    </citation>
    <scope>NUCLEOTIDE SEQUENCE [LARGE SCALE GENOMIC DNA]</scope>
    <source>
        <strain evidence="4 5">CLA-SR-H025</strain>
    </source>
</reference>
<dbReference type="InterPro" id="IPR011053">
    <property type="entry name" value="Single_hybrid_motif"/>
</dbReference>
<dbReference type="InterPro" id="IPR000089">
    <property type="entry name" value="Biotin_lipoyl"/>
</dbReference>
<evidence type="ECO:0000256" key="1">
    <source>
        <dbReference type="ARBA" id="ARBA00023267"/>
    </source>
</evidence>
<evidence type="ECO:0000313" key="5">
    <source>
        <dbReference type="Proteomes" id="UP001447979"/>
    </source>
</evidence>
<dbReference type="EMBL" id="JBBMFO010000008">
    <property type="protein sequence ID" value="MEQ2400783.1"/>
    <property type="molecule type" value="Genomic_DNA"/>
</dbReference>
<dbReference type="Gene3D" id="2.40.50.100">
    <property type="match status" value="1"/>
</dbReference>
<dbReference type="SUPFAM" id="SSF51230">
    <property type="entry name" value="Single hybrid motif"/>
    <property type="match status" value="1"/>
</dbReference>
<sequence>MKYQVKVDGKVFEVEVEKVGGGYQSLTPASLTAAPVAAPVAPQAAPAPAAPVQAAAPAPAAPVQAAAPAPAPAAPAPAAAPAASGGAGDVISPMPGTVLRLNVNNGDTVASGDVILILEAMKMENEIVAPCAGKVTLKVTAGETVDTDALLAVVE</sequence>
<comment type="caution">
    <text evidence="4">The sequence shown here is derived from an EMBL/GenBank/DDBJ whole genome shotgun (WGS) entry which is preliminary data.</text>
</comment>
<dbReference type="Pfam" id="PF00364">
    <property type="entry name" value="Biotin_lipoyl"/>
    <property type="match status" value="1"/>
</dbReference>
<name>A0ABV1CEH7_9FIRM</name>
<dbReference type="InterPro" id="IPR050709">
    <property type="entry name" value="Biotin_Carboxyl_Carrier/Decarb"/>
</dbReference>
<dbReference type="PANTHER" id="PTHR45266:SF3">
    <property type="entry name" value="OXALOACETATE DECARBOXYLASE ALPHA CHAIN"/>
    <property type="match status" value="1"/>
</dbReference>
<dbReference type="PROSITE" id="PS50968">
    <property type="entry name" value="BIOTINYL_LIPOYL"/>
    <property type="match status" value="1"/>
</dbReference>
<evidence type="ECO:0000256" key="2">
    <source>
        <dbReference type="SAM" id="MobiDB-lite"/>
    </source>
</evidence>
<evidence type="ECO:0000259" key="3">
    <source>
        <dbReference type="PROSITE" id="PS50968"/>
    </source>
</evidence>
<keyword evidence="1" id="KW-0092">Biotin</keyword>
<feature type="compositionally biased region" description="Low complexity" evidence="2">
    <location>
        <begin position="52"/>
        <end position="68"/>
    </location>
</feature>
<dbReference type="RefSeq" id="WP_349170301.1">
    <property type="nucleotide sequence ID" value="NZ_JBBMFO010000008.1"/>
</dbReference>
<proteinExistence type="predicted"/>
<gene>
    <name evidence="4" type="ORF">WMO19_04090</name>
</gene>
<evidence type="ECO:0000313" key="4">
    <source>
        <dbReference type="EMBL" id="MEQ2400783.1"/>
    </source>
</evidence>
<dbReference type="PROSITE" id="PS00188">
    <property type="entry name" value="BIOTIN"/>
    <property type="match status" value="1"/>
</dbReference>
<dbReference type="Proteomes" id="UP001447979">
    <property type="component" value="Unassembled WGS sequence"/>
</dbReference>